<evidence type="ECO:0000313" key="1">
    <source>
        <dbReference type="EMBL" id="ERZ99284.1"/>
    </source>
</evidence>
<dbReference type="AlphaFoldDB" id="U9STP2"/>
<proteinExistence type="predicted"/>
<dbReference type="SMART" id="SM00671">
    <property type="entry name" value="SEL1"/>
    <property type="match status" value="4"/>
</dbReference>
<dbReference type="PANTHER" id="PTHR45011">
    <property type="entry name" value="DAP3-BINDING CELL DEATH ENHANCER 1"/>
    <property type="match status" value="1"/>
</dbReference>
<evidence type="ECO:0008006" key="2">
    <source>
        <dbReference type="Google" id="ProtNLM"/>
    </source>
</evidence>
<dbReference type="VEuPathDB" id="FungiDB:RhiirFUN_021632"/>
<accession>U9STP2</accession>
<gene>
    <name evidence="1" type="ORF">GLOINDRAFT_339171</name>
</gene>
<dbReference type="Gene3D" id="1.25.40.10">
    <property type="entry name" value="Tetratricopeptide repeat domain"/>
    <property type="match status" value="2"/>
</dbReference>
<dbReference type="InterPro" id="IPR052748">
    <property type="entry name" value="ISR_Activator"/>
</dbReference>
<dbReference type="Pfam" id="PF08238">
    <property type="entry name" value="Sel1"/>
    <property type="match status" value="3"/>
</dbReference>
<dbReference type="InterPro" id="IPR006597">
    <property type="entry name" value="Sel1-like"/>
</dbReference>
<dbReference type="InterPro" id="IPR011990">
    <property type="entry name" value="TPR-like_helical_dom_sf"/>
</dbReference>
<dbReference type="SUPFAM" id="SSF81901">
    <property type="entry name" value="HCP-like"/>
    <property type="match status" value="2"/>
</dbReference>
<sequence length="202" mass="23346">MVDEIVELSDKAGVEYEELERLCIYNYLNNHNMTSQEIYIWLLNNQNHSNSIVLLGDFNYLGIEINIDKKKAFELYQIAANSGNIIAQYNLGCCYIHGNGVYKDDDKAFELFKKLAEREYSNGIRIGTDIDKQKAFELYQESANFGNSSAQYNLALMYENGEGIKKDINQATYWYNKSAEQGDQGAQNKLNKLNKRKWKIFV</sequence>
<organism evidence="1">
    <name type="scientific">Rhizophagus irregularis (strain DAOM 181602 / DAOM 197198 / MUCL 43194)</name>
    <name type="common">Arbuscular mycorrhizal fungus</name>
    <name type="synonym">Glomus intraradices</name>
    <dbReference type="NCBI Taxonomy" id="747089"/>
    <lineage>
        <taxon>Eukaryota</taxon>
        <taxon>Fungi</taxon>
        <taxon>Fungi incertae sedis</taxon>
        <taxon>Mucoromycota</taxon>
        <taxon>Glomeromycotina</taxon>
        <taxon>Glomeromycetes</taxon>
        <taxon>Glomerales</taxon>
        <taxon>Glomeraceae</taxon>
        <taxon>Rhizophagus</taxon>
    </lineage>
</organism>
<reference evidence="1" key="1">
    <citation type="submission" date="2013-07" db="EMBL/GenBank/DDBJ databases">
        <title>The genome of an arbuscular mycorrhizal fungus provides insights into the evolution of the oldest plant symbiosis.</title>
        <authorList>
            <consortium name="DOE Joint Genome Institute"/>
            <person name="Tisserant E."/>
            <person name="Malbreil M."/>
            <person name="Kuo A."/>
            <person name="Kohler A."/>
            <person name="Symeonidi A."/>
            <person name="Balestrini R."/>
            <person name="Charron P."/>
            <person name="Duensing N."/>
            <person name="Frei-dit-Frey N."/>
            <person name="Gianinazzi-Pearson V."/>
            <person name="Gilbert B."/>
            <person name="Handa Y."/>
            <person name="Hijri M."/>
            <person name="Kaul R."/>
            <person name="Kawaguchi M."/>
            <person name="Krajinski F."/>
            <person name="Lammers P."/>
            <person name="Lapierre D."/>
            <person name="Masclaux F.G."/>
            <person name="Murat C."/>
            <person name="Morin E."/>
            <person name="Ndikumana S."/>
            <person name="Pagni M."/>
            <person name="Petitpierre D."/>
            <person name="Requena N."/>
            <person name="Rosikiewicz P."/>
            <person name="Riley R."/>
            <person name="Saito K."/>
            <person name="San Clemente H."/>
            <person name="Shapiro H."/>
            <person name="van Tuinen D."/>
            <person name="Becard G."/>
            <person name="Bonfante P."/>
            <person name="Paszkowski U."/>
            <person name="Shachar-Hill Y."/>
            <person name="Young J.P."/>
            <person name="Sanders I.R."/>
            <person name="Henrissat B."/>
            <person name="Rensing S.A."/>
            <person name="Grigoriev I.V."/>
            <person name="Corradi N."/>
            <person name="Roux C."/>
            <person name="Martin F."/>
        </authorList>
    </citation>
    <scope>NUCLEOTIDE SEQUENCE</scope>
    <source>
        <strain evidence="1">DAOM 197198</strain>
    </source>
</reference>
<dbReference type="eggNOG" id="KOG1550">
    <property type="taxonomic scope" value="Eukaryota"/>
</dbReference>
<name>U9STP2_RHIID</name>
<protein>
    <recommendedName>
        <fullName evidence="2">HCP-like protein</fullName>
    </recommendedName>
</protein>
<dbReference type="EMBL" id="KI298085">
    <property type="protein sequence ID" value="ERZ99284.1"/>
    <property type="molecule type" value="Genomic_DNA"/>
</dbReference>
<dbReference type="PANTHER" id="PTHR45011:SF1">
    <property type="entry name" value="DAP3-BINDING CELL DEATH ENHANCER 1"/>
    <property type="match status" value="1"/>
</dbReference>
<dbReference type="HOGENOM" id="CLU_000288_36_7_1"/>